<evidence type="ECO:0000313" key="1">
    <source>
        <dbReference type="EMBL" id="OHV45872.1"/>
    </source>
</evidence>
<comment type="caution">
    <text evidence="1">The sequence shown here is derived from an EMBL/GenBank/DDBJ whole genome shotgun (WGS) entry which is preliminary data.</text>
</comment>
<proteinExistence type="predicted"/>
<organism evidence="1 2">
    <name type="scientific">Parafrankia colletiae</name>
    <dbReference type="NCBI Taxonomy" id="573497"/>
    <lineage>
        <taxon>Bacteria</taxon>
        <taxon>Bacillati</taxon>
        <taxon>Actinomycetota</taxon>
        <taxon>Actinomycetes</taxon>
        <taxon>Frankiales</taxon>
        <taxon>Frankiaceae</taxon>
        <taxon>Parafrankia</taxon>
    </lineage>
</organism>
<accession>A0A1S1RKT7</accession>
<reference evidence="2" key="1">
    <citation type="submission" date="2016-07" db="EMBL/GenBank/DDBJ databases">
        <title>Sequence Frankia sp. strain CcI1.17.</title>
        <authorList>
            <person name="Ghodhbane-Gtari F."/>
            <person name="Swanson E."/>
            <person name="Gueddou A."/>
            <person name="Morris K."/>
            <person name="Hezbri K."/>
            <person name="Ktari A."/>
            <person name="Nouioui I."/>
            <person name="Abebe-Akele F."/>
            <person name="Simpson S."/>
            <person name="Thomas K."/>
            <person name="Gtari M."/>
            <person name="Tisa L.S."/>
            <person name="Hurst S."/>
        </authorList>
    </citation>
    <scope>NUCLEOTIDE SEQUENCE [LARGE SCALE GENOMIC DNA]</scope>
    <source>
        <strain evidence="2">Cc1.17</strain>
    </source>
</reference>
<dbReference type="Proteomes" id="UP000179627">
    <property type="component" value="Unassembled WGS sequence"/>
</dbReference>
<dbReference type="EMBL" id="MBLM01000003">
    <property type="protein sequence ID" value="OHV45872.1"/>
    <property type="molecule type" value="Genomic_DNA"/>
</dbReference>
<gene>
    <name evidence="1" type="ORF">CC117_08835</name>
</gene>
<name>A0A1S1RKT7_9ACTN</name>
<protein>
    <submittedName>
        <fullName evidence="1">Uncharacterized protein</fullName>
    </submittedName>
</protein>
<evidence type="ECO:0000313" key="2">
    <source>
        <dbReference type="Proteomes" id="UP000179627"/>
    </source>
</evidence>
<keyword evidence="2" id="KW-1185">Reference proteome</keyword>
<sequence>MAAPGFPAAGFCATGFPADARPATAGFCAAGLPAVVRPAVAGLPVEGFPTGFAAAGFPAGLAGAGLADGFAGAGFTAGLAAAGFADGFAGAGFTAGLAGAGLAAAGFADGFCAAGLAAAPGRPDARVPWAGFCAAPGRPCAGAAGRTAVDEPPWAEDNAEARPVRAAASIDLRASAGSGNARATAARPDVTCRDTDAAVGHQKVGGDVGEYCGGDGVADRDVVGPAVAGRGDVGPAEDGTAEVRVGPDGLAVRVEVGAGRVLVRPLAVAAGRGVGEVPGRGRLLADVVGRGLVLALGVGLDPAPLGVRVEGVEGRGERVVVPPLPAGGSTRVVVGAGRFGM</sequence>
<dbReference type="AlphaFoldDB" id="A0A1S1RKT7"/>